<evidence type="ECO:0000256" key="4">
    <source>
        <dbReference type="SAM" id="MobiDB-lite"/>
    </source>
</evidence>
<dbReference type="GO" id="GO:0006826">
    <property type="term" value="P:iron ion transport"/>
    <property type="evidence" value="ECO:0007669"/>
    <property type="project" value="UniProtKB-KW"/>
</dbReference>
<comment type="caution">
    <text evidence="5">The sequence shown here is derived from an EMBL/GenBank/DDBJ whole genome shotgun (WGS) entry which is preliminary data.</text>
</comment>
<sequence>MHGSLARAARGLSRQFTLVNTSSTRVSGTHVFGRIDGCLNLNQGKQNECARCFSTKRRRRRGSGARLTPDPGPADRNEVKSRLLTPSEFEREASNLLDRFEMAVTKLKDSNEGLEITRHPASGGSEAVDEASDPSSMPHGGQLSIKVASNGDMYWAGGTYWLSIDARAGIVRLQSPLSGNFTYIYDPSSREWVGTEDGHRLIGMFTRDWIRQNNGVPDI</sequence>
<dbReference type="OrthoDB" id="46877at2759"/>
<accession>K0SL87</accession>
<dbReference type="InterPro" id="IPR036524">
    <property type="entry name" value="Frataxin/CyaY_sf"/>
</dbReference>
<feature type="region of interest" description="Disordered" evidence="4">
    <location>
        <begin position="115"/>
        <end position="140"/>
    </location>
</feature>
<dbReference type="eggNOG" id="ENOG502T8QB">
    <property type="taxonomic scope" value="Eukaryota"/>
</dbReference>
<organism evidence="5 6">
    <name type="scientific">Thalassiosira oceanica</name>
    <name type="common">Marine diatom</name>
    <dbReference type="NCBI Taxonomy" id="159749"/>
    <lineage>
        <taxon>Eukaryota</taxon>
        <taxon>Sar</taxon>
        <taxon>Stramenopiles</taxon>
        <taxon>Ochrophyta</taxon>
        <taxon>Bacillariophyta</taxon>
        <taxon>Coscinodiscophyceae</taxon>
        <taxon>Thalassiosirophycidae</taxon>
        <taxon>Thalassiosirales</taxon>
        <taxon>Thalassiosiraceae</taxon>
        <taxon>Thalassiosira</taxon>
    </lineage>
</organism>
<keyword evidence="2" id="KW-0813">Transport</keyword>
<keyword evidence="6" id="KW-1185">Reference proteome</keyword>
<dbReference type="PROSITE" id="PS50810">
    <property type="entry name" value="FRATAXIN_2"/>
    <property type="match status" value="1"/>
</dbReference>
<dbReference type="OMA" id="FTRDWIR"/>
<keyword evidence="2" id="KW-0406">Ion transport</keyword>
<comment type="similarity">
    <text evidence="1">Belongs to the frataxin family.</text>
</comment>
<keyword evidence="3" id="KW-0408">Iron</keyword>
<dbReference type="EMBL" id="AGNL01023358">
    <property type="protein sequence ID" value="EJK59212.1"/>
    <property type="molecule type" value="Genomic_DNA"/>
</dbReference>
<gene>
    <name evidence="5" type="ORF">THAOC_20595</name>
</gene>
<evidence type="ECO:0000313" key="5">
    <source>
        <dbReference type="EMBL" id="EJK59212.1"/>
    </source>
</evidence>
<evidence type="ECO:0000256" key="3">
    <source>
        <dbReference type="ARBA" id="ARBA00023004"/>
    </source>
</evidence>
<proteinExistence type="inferred from homology"/>
<keyword evidence="2" id="KW-0410">Iron transport</keyword>
<dbReference type="InterPro" id="IPR002908">
    <property type="entry name" value="Frataxin/CyaY"/>
</dbReference>
<dbReference type="GO" id="GO:0008199">
    <property type="term" value="F:ferric iron binding"/>
    <property type="evidence" value="ECO:0007669"/>
    <property type="project" value="InterPro"/>
</dbReference>
<dbReference type="Gene3D" id="3.30.920.10">
    <property type="entry name" value="Frataxin/CyaY"/>
    <property type="match status" value="1"/>
</dbReference>
<evidence type="ECO:0000256" key="2">
    <source>
        <dbReference type="ARBA" id="ARBA00022496"/>
    </source>
</evidence>
<protein>
    <submittedName>
        <fullName evidence="5">Uncharacterized protein</fullName>
    </submittedName>
</protein>
<name>K0SL87_THAOC</name>
<feature type="region of interest" description="Disordered" evidence="4">
    <location>
        <begin position="56"/>
        <end position="80"/>
    </location>
</feature>
<dbReference type="AlphaFoldDB" id="K0SL87"/>
<dbReference type="GO" id="GO:0016226">
    <property type="term" value="P:iron-sulfur cluster assembly"/>
    <property type="evidence" value="ECO:0007669"/>
    <property type="project" value="InterPro"/>
</dbReference>
<dbReference type="GO" id="GO:0005737">
    <property type="term" value="C:cytoplasm"/>
    <property type="evidence" value="ECO:0007669"/>
    <property type="project" value="UniProtKB-ARBA"/>
</dbReference>
<reference evidence="5 6" key="1">
    <citation type="journal article" date="2012" name="Genome Biol.">
        <title>Genome and low-iron response of an oceanic diatom adapted to chronic iron limitation.</title>
        <authorList>
            <person name="Lommer M."/>
            <person name="Specht M."/>
            <person name="Roy A.S."/>
            <person name="Kraemer L."/>
            <person name="Andreson R."/>
            <person name="Gutowska M.A."/>
            <person name="Wolf J."/>
            <person name="Bergner S.V."/>
            <person name="Schilhabel M.B."/>
            <person name="Klostermeier U.C."/>
            <person name="Beiko R.G."/>
            <person name="Rosenstiel P."/>
            <person name="Hippler M."/>
            <person name="Laroche J."/>
        </authorList>
    </citation>
    <scope>NUCLEOTIDE SEQUENCE [LARGE SCALE GENOMIC DNA]</scope>
    <source>
        <strain evidence="5 6">CCMP1005</strain>
    </source>
</reference>
<evidence type="ECO:0000256" key="1">
    <source>
        <dbReference type="ARBA" id="ARBA00008183"/>
    </source>
</evidence>
<evidence type="ECO:0000313" key="6">
    <source>
        <dbReference type="Proteomes" id="UP000266841"/>
    </source>
</evidence>
<dbReference type="Proteomes" id="UP000266841">
    <property type="component" value="Unassembled WGS sequence"/>
</dbReference>